<sequence>MPMYIYNAKFEDEDPETLSMRLNLIESLQNKLKSVEKEEGEVTDEGEEFADEETCKALLTTASKYASDAVSAAQISSPRPKLVVSSKEKQDTDTSTRKRTRKREDSKSREKHGTSEKRSSGRSTEAGRRHSTPRTYLNSGRSSRSAISASKSRELERKSKGSSAVGSSSHSRRSRKSERDAPKKKSETASKQPVPELSITLPVEQCSMNASDVVVTTGEDTPKTTAERVVDTSKSSSSGENRCIKRVRDSGPHLSITVNTFTKTSGGERSEAPQRPLIERIHLRDDPHFSQNSTSTPRPSPRLPRRSFNSEMLGVDQDIPLPPPPIPPRPIPVSPPCEKDFVLLPPPPAPPVFPQPVSMVEKCNPSSITVQVREGGGRVAQLSSNTRVNEASTSAQKRPEASSSHHPEQPPPPPITTEHYPDNYEDVGMDVESSRSSCISDFDHGDSTADASPRHRLLSDSDEAQLREMLLNQVTLHRKRLAESAAHSSSGSVCEARLEGVTSQNQSTCSNEDEKNSDIKNVLTQSRSADAANGFEECRTLLGNDSRAEKMHNGNSESDRCNSFEGPMKKRKLDESGVSEEYYSLRSPPCNSLSVLESLLAENQSRLNDLDGQISKRMSSLNSSLRRRAEIMKQLEELEIDIDAERAGCRLLMQRRNSIRREVERYEERKLDLLLEAEWRPSDTQRTRKNEGRSPVEEAANVSQSAGPSMRPSEEIPSPAQVLSHEEEQMRLKLLARMKRGASVRPAQEPEEQDQATTPFGSVEECCNQSTQTQGCEDVMTEKLIPLYRSDSFPERLKRFVGVPPDMSVMTTDCHTEFLGEKCTDVFCESYVSRDCLAPVG</sequence>
<name>A0A016TR68_9BILA</name>
<feature type="compositionally biased region" description="Basic and acidic residues" evidence="2">
    <location>
        <begin position="242"/>
        <end position="251"/>
    </location>
</feature>
<dbReference type="AlphaFoldDB" id="A0A016TR68"/>
<dbReference type="EMBL" id="JARK01001420">
    <property type="protein sequence ID" value="EYC05127.1"/>
    <property type="molecule type" value="Genomic_DNA"/>
</dbReference>
<proteinExistence type="predicted"/>
<feature type="compositionally biased region" description="Basic and acidic residues" evidence="2">
    <location>
        <begin position="547"/>
        <end position="562"/>
    </location>
</feature>
<keyword evidence="1" id="KW-0175">Coiled coil</keyword>
<evidence type="ECO:0000313" key="4">
    <source>
        <dbReference type="Proteomes" id="UP000024635"/>
    </source>
</evidence>
<reference evidence="4" key="1">
    <citation type="journal article" date="2015" name="Nat. Genet.">
        <title>The genome and transcriptome of the zoonotic hookworm Ancylostoma ceylanicum identify infection-specific gene families.</title>
        <authorList>
            <person name="Schwarz E.M."/>
            <person name="Hu Y."/>
            <person name="Antoshechkin I."/>
            <person name="Miller M.M."/>
            <person name="Sternberg P.W."/>
            <person name="Aroian R.V."/>
        </authorList>
    </citation>
    <scope>NUCLEOTIDE SEQUENCE</scope>
    <source>
        <strain evidence="4">HY135</strain>
    </source>
</reference>
<evidence type="ECO:0000313" key="3">
    <source>
        <dbReference type="EMBL" id="EYC05127.1"/>
    </source>
</evidence>
<organism evidence="3 4">
    <name type="scientific">Ancylostoma ceylanicum</name>
    <dbReference type="NCBI Taxonomy" id="53326"/>
    <lineage>
        <taxon>Eukaryota</taxon>
        <taxon>Metazoa</taxon>
        <taxon>Ecdysozoa</taxon>
        <taxon>Nematoda</taxon>
        <taxon>Chromadorea</taxon>
        <taxon>Rhabditida</taxon>
        <taxon>Rhabditina</taxon>
        <taxon>Rhabditomorpha</taxon>
        <taxon>Strongyloidea</taxon>
        <taxon>Ancylostomatidae</taxon>
        <taxon>Ancylostomatinae</taxon>
        <taxon>Ancylostoma</taxon>
    </lineage>
</organism>
<feature type="compositionally biased region" description="Low complexity" evidence="2">
    <location>
        <begin position="139"/>
        <end position="150"/>
    </location>
</feature>
<feature type="compositionally biased region" description="Basic and acidic residues" evidence="2">
    <location>
        <begin position="177"/>
        <end position="188"/>
    </location>
</feature>
<feature type="compositionally biased region" description="Basic and acidic residues" evidence="2">
    <location>
        <begin position="220"/>
        <end position="231"/>
    </location>
</feature>
<feature type="coiled-coil region" evidence="1">
    <location>
        <begin position="18"/>
        <end position="45"/>
    </location>
</feature>
<gene>
    <name evidence="3" type="primary">Acey_s0084.g1791</name>
    <name evidence="3" type="ORF">Y032_0084g1791</name>
</gene>
<protein>
    <submittedName>
        <fullName evidence="3">Uncharacterized protein</fullName>
    </submittedName>
</protein>
<dbReference type="Proteomes" id="UP000024635">
    <property type="component" value="Unassembled WGS sequence"/>
</dbReference>
<feature type="region of interest" description="Disordered" evidence="2">
    <location>
        <begin position="683"/>
        <end position="722"/>
    </location>
</feature>
<comment type="caution">
    <text evidence="3">The sequence shown here is derived from an EMBL/GenBank/DDBJ whole genome shotgun (WGS) entry which is preliminary data.</text>
</comment>
<feature type="region of interest" description="Disordered" evidence="2">
    <location>
        <begin position="372"/>
        <end position="454"/>
    </location>
</feature>
<feature type="region of interest" description="Disordered" evidence="2">
    <location>
        <begin position="71"/>
        <end position="339"/>
    </location>
</feature>
<feature type="compositionally biased region" description="Basic and acidic residues" evidence="2">
    <location>
        <begin position="683"/>
        <end position="696"/>
    </location>
</feature>
<feature type="compositionally biased region" description="Basic and acidic residues" evidence="2">
    <location>
        <begin position="266"/>
        <end position="288"/>
    </location>
</feature>
<evidence type="ECO:0000256" key="1">
    <source>
        <dbReference type="SAM" id="Coils"/>
    </source>
</evidence>
<accession>A0A016TR68</accession>
<feature type="compositionally biased region" description="Pro residues" evidence="2">
    <location>
        <begin position="320"/>
        <end position="335"/>
    </location>
</feature>
<feature type="compositionally biased region" description="Basic and acidic residues" evidence="2">
    <location>
        <begin position="397"/>
        <end position="408"/>
    </location>
</feature>
<evidence type="ECO:0000256" key="2">
    <source>
        <dbReference type="SAM" id="MobiDB-lite"/>
    </source>
</evidence>
<feature type="compositionally biased region" description="Polar residues" evidence="2">
    <location>
        <begin position="256"/>
        <end position="265"/>
    </location>
</feature>
<feature type="region of interest" description="Disordered" evidence="2">
    <location>
        <begin position="547"/>
        <end position="568"/>
    </location>
</feature>
<feature type="compositionally biased region" description="Basic and acidic residues" evidence="2">
    <location>
        <begin position="86"/>
        <end position="119"/>
    </location>
</feature>
<feature type="coiled-coil region" evidence="1">
    <location>
        <begin position="621"/>
        <end position="676"/>
    </location>
</feature>
<feature type="compositionally biased region" description="Polar residues" evidence="2">
    <location>
        <begin position="381"/>
        <end position="396"/>
    </location>
</feature>
<dbReference type="OrthoDB" id="5860707at2759"/>
<keyword evidence="4" id="KW-1185">Reference proteome</keyword>